<dbReference type="EMBL" id="VFNV01000001">
    <property type="protein sequence ID" value="TQK76646.1"/>
    <property type="molecule type" value="Genomic_DNA"/>
</dbReference>
<feature type="compositionally biased region" description="Low complexity" evidence="9">
    <location>
        <begin position="392"/>
        <end position="401"/>
    </location>
</feature>
<dbReference type="PANTHER" id="PTHR43289:SF6">
    <property type="entry name" value="SERINE_THREONINE-PROTEIN KINASE NEKL-3"/>
    <property type="match status" value="1"/>
</dbReference>
<proteinExistence type="predicted"/>
<dbReference type="FunFam" id="3.30.200.20:FF:000035">
    <property type="entry name" value="Serine/threonine protein kinase Stk1"/>
    <property type="match status" value="1"/>
</dbReference>
<dbReference type="PROSITE" id="PS00108">
    <property type="entry name" value="PROTEIN_KINASE_ST"/>
    <property type="match status" value="1"/>
</dbReference>
<keyword evidence="13" id="KW-1185">Reference proteome</keyword>
<dbReference type="PROSITE" id="PS50011">
    <property type="entry name" value="PROTEIN_KINASE_DOM"/>
    <property type="match status" value="1"/>
</dbReference>
<keyword evidence="10" id="KW-0472">Membrane</keyword>
<dbReference type="InterPro" id="IPR008271">
    <property type="entry name" value="Ser/Thr_kinase_AS"/>
</dbReference>
<evidence type="ECO:0000256" key="7">
    <source>
        <dbReference type="ARBA" id="ARBA00047899"/>
    </source>
</evidence>
<keyword evidence="10" id="KW-0812">Transmembrane</keyword>
<dbReference type="GO" id="GO:0004674">
    <property type="term" value="F:protein serine/threonine kinase activity"/>
    <property type="evidence" value="ECO:0007669"/>
    <property type="project" value="UniProtKB-KW"/>
</dbReference>
<evidence type="ECO:0000256" key="2">
    <source>
        <dbReference type="ARBA" id="ARBA00022527"/>
    </source>
</evidence>
<protein>
    <recommendedName>
        <fullName evidence="1">non-specific serine/threonine protein kinase</fullName>
        <ecNumber evidence="1">2.7.11.1</ecNumber>
    </recommendedName>
</protein>
<dbReference type="EC" id="2.7.11.1" evidence="1"/>
<dbReference type="SMART" id="SM00220">
    <property type="entry name" value="S_TKc"/>
    <property type="match status" value="1"/>
</dbReference>
<gene>
    <name evidence="12" type="ORF">FB389_1331</name>
</gene>
<dbReference type="RefSeq" id="WP_246043558.1">
    <property type="nucleotide sequence ID" value="NZ_BAAATB010000002.1"/>
</dbReference>
<feature type="compositionally biased region" description="Gly residues" evidence="9">
    <location>
        <begin position="374"/>
        <end position="391"/>
    </location>
</feature>
<dbReference type="SUPFAM" id="SSF56112">
    <property type="entry name" value="Protein kinase-like (PK-like)"/>
    <property type="match status" value="1"/>
</dbReference>
<dbReference type="PANTHER" id="PTHR43289">
    <property type="entry name" value="MITOGEN-ACTIVATED PROTEIN KINASE KINASE KINASE 20-RELATED"/>
    <property type="match status" value="1"/>
</dbReference>
<feature type="transmembrane region" description="Helical" evidence="10">
    <location>
        <begin position="456"/>
        <end position="478"/>
    </location>
</feature>
<evidence type="ECO:0000256" key="1">
    <source>
        <dbReference type="ARBA" id="ARBA00012513"/>
    </source>
</evidence>
<organism evidence="12 13">
    <name type="scientific">Rarobacter incanus</name>
    <dbReference type="NCBI Taxonomy" id="153494"/>
    <lineage>
        <taxon>Bacteria</taxon>
        <taxon>Bacillati</taxon>
        <taxon>Actinomycetota</taxon>
        <taxon>Actinomycetes</taxon>
        <taxon>Micrococcales</taxon>
        <taxon>Rarobacteraceae</taxon>
        <taxon>Rarobacter</taxon>
    </lineage>
</organism>
<keyword evidence="2" id="KW-0723">Serine/threonine-protein kinase</keyword>
<feature type="region of interest" description="Disordered" evidence="9">
    <location>
        <begin position="287"/>
        <end position="452"/>
    </location>
</feature>
<dbReference type="Gene3D" id="3.30.200.20">
    <property type="entry name" value="Phosphorylase Kinase, domain 1"/>
    <property type="match status" value="1"/>
</dbReference>
<evidence type="ECO:0000256" key="5">
    <source>
        <dbReference type="ARBA" id="ARBA00022777"/>
    </source>
</evidence>
<evidence type="ECO:0000256" key="8">
    <source>
        <dbReference type="ARBA" id="ARBA00048679"/>
    </source>
</evidence>
<dbReference type="InterPro" id="IPR000719">
    <property type="entry name" value="Prot_kinase_dom"/>
</dbReference>
<keyword evidence="6" id="KW-0067">ATP-binding</keyword>
<evidence type="ECO:0000256" key="9">
    <source>
        <dbReference type="SAM" id="MobiDB-lite"/>
    </source>
</evidence>
<dbReference type="AlphaFoldDB" id="A0A542SPV8"/>
<sequence>MSALIPAPGLVLGDRYRLVRQLAVGGMGQVWVAQDESLSREVAIKVLKPEFAGNTEFLRRLRTEARNAASLSHRGIAQLFDYGERDGIGYLVLELVVGEPMSDLLERSPVLPLDQTLSIIAQTARALHSAHLSGVVHRDVKPGNILLERDGTVKITDFGVSLAADQAPMTATGMVMGTAQYLSPEQAVGKPATPTSDIYALGVIAFEALVGHRPFTGKTAVDIAVAHVNEPIPPLPSSVPPDVATLIQRMLAKDPSERPRSGAQLATMVEELMVKYRAHPWLGSIGAQTQPLPPISAEHGNPVNPSHAAPTPPRAQRAGAIGGDPRHTPGGRGAGAQSPAEQVGGRPAPAVQRNSVRAKRTAEQPAVAPPGALGTFGGTGRGGAGAAGGSAGTVRTPAGAPGTFGGTGRPSGRASSAQTGPRESRNYAGRQQVPTPRPSQTQRPTSTTTGRRWGNWSWQAFVLIGLVIAVVIASLIGLGSRGSDNKAAGLLGVIGATESAFVRTDSEQYKVMAGYGIAPHDGAARSAAPDPTRPKDV</sequence>
<dbReference type="InterPro" id="IPR011009">
    <property type="entry name" value="Kinase-like_dom_sf"/>
</dbReference>
<dbReference type="GO" id="GO:0005524">
    <property type="term" value="F:ATP binding"/>
    <property type="evidence" value="ECO:0007669"/>
    <property type="project" value="UniProtKB-KW"/>
</dbReference>
<evidence type="ECO:0000256" key="6">
    <source>
        <dbReference type="ARBA" id="ARBA00022840"/>
    </source>
</evidence>
<comment type="catalytic activity">
    <reaction evidence="8">
        <text>L-seryl-[protein] + ATP = O-phospho-L-seryl-[protein] + ADP + H(+)</text>
        <dbReference type="Rhea" id="RHEA:17989"/>
        <dbReference type="Rhea" id="RHEA-COMP:9863"/>
        <dbReference type="Rhea" id="RHEA-COMP:11604"/>
        <dbReference type="ChEBI" id="CHEBI:15378"/>
        <dbReference type="ChEBI" id="CHEBI:29999"/>
        <dbReference type="ChEBI" id="CHEBI:30616"/>
        <dbReference type="ChEBI" id="CHEBI:83421"/>
        <dbReference type="ChEBI" id="CHEBI:456216"/>
        <dbReference type="EC" id="2.7.11.1"/>
    </reaction>
</comment>
<keyword evidence="3" id="KW-0808">Transferase</keyword>
<keyword evidence="4" id="KW-0547">Nucleotide-binding</keyword>
<evidence type="ECO:0000256" key="3">
    <source>
        <dbReference type="ARBA" id="ARBA00022679"/>
    </source>
</evidence>
<name>A0A542SPV8_9MICO</name>
<evidence type="ECO:0000313" key="12">
    <source>
        <dbReference type="EMBL" id="TQK76646.1"/>
    </source>
</evidence>
<evidence type="ECO:0000259" key="11">
    <source>
        <dbReference type="PROSITE" id="PS50011"/>
    </source>
</evidence>
<evidence type="ECO:0000256" key="4">
    <source>
        <dbReference type="ARBA" id="ARBA00022741"/>
    </source>
</evidence>
<dbReference type="Gene3D" id="1.10.510.10">
    <property type="entry name" value="Transferase(Phosphotransferase) domain 1"/>
    <property type="match status" value="1"/>
</dbReference>
<evidence type="ECO:0000256" key="10">
    <source>
        <dbReference type="SAM" id="Phobius"/>
    </source>
</evidence>
<keyword evidence="10" id="KW-1133">Transmembrane helix</keyword>
<dbReference type="Pfam" id="PF00069">
    <property type="entry name" value="Pkinase"/>
    <property type="match status" value="1"/>
</dbReference>
<accession>A0A542SPV8</accession>
<comment type="caution">
    <text evidence="12">The sequence shown here is derived from an EMBL/GenBank/DDBJ whole genome shotgun (WGS) entry which is preliminary data.</text>
</comment>
<keyword evidence="5 12" id="KW-0418">Kinase</keyword>
<feature type="compositionally biased region" description="Low complexity" evidence="9">
    <location>
        <begin position="430"/>
        <end position="452"/>
    </location>
</feature>
<reference evidence="12 13" key="1">
    <citation type="submission" date="2019-06" db="EMBL/GenBank/DDBJ databases">
        <title>Sequencing the genomes of 1000 actinobacteria strains.</title>
        <authorList>
            <person name="Klenk H.-P."/>
        </authorList>
    </citation>
    <scope>NUCLEOTIDE SEQUENCE [LARGE SCALE GENOMIC DNA]</scope>
    <source>
        <strain evidence="12 13">DSM 10596</strain>
    </source>
</reference>
<dbReference type="FunFam" id="1.10.510.10:FF:000021">
    <property type="entry name" value="Serine/threonine protein kinase"/>
    <property type="match status" value="1"/>
</dbReference>
<comment type="catalytic activity">
    <reaction evidence="7">
        <text>L-threonyl-[protein] + ATP = O-phospho-L-threonyl-[protein] + ADP + H(+)</text>
        <dbReference type="Rhea" id="RHEA:46608"/>
        <dbReference type="Rhea" id="RHEA-COMP:11060"/>
        <dbReference type="Rhea" id="RHEA-COMP:11605"/>
        <dbReference type="ChEBI" id="CHEBI:15378"/>
        <dbReference type="ChEBI" id="CHEBI:30013"/>
        <dbReference type="ChEBI" id="CHEBI:30616"/>
        <dbReference type="ChEBI" id="CHEBI:61977"/>
        <dbReference type="ChEBI" id="CHEBI:456216"/>
        <dbReference type="EC" id="2.7.11.1"/>
    </reaction>
</comment>
<evidence type="ECO:0000313" key="13">
    <source>
        <dbReference type="Proteomes" id="UP000316181"/>
    </source>
</evidence>
<feature type="domain" description="Protein kinase" evidence="11">
    <location>
        <begin position="16"/>
        <end position="282"/>
    </location>
</feature>
<dbReference type="GO" id="GO:0045717">
    <property type="term" value="P:negative regulation of fatty acid biosynthetic process"/>
    <property type="evidence" value="ECO:0007669"/>
    <property type="project" value="UniProtKB-ARBA"/>
</dbReference>
<dbReference type="CDD" id="cd14014">
    <property type="entry name" value="STKc_PknB_like"/>
    <property type="match status" value="1"/>
</dbReference>
<dbReference type="Proteomes" id="UP000316181">
    <property type="component" value="Unassembled WGS sequence"/>
</dbReference>